<dbReference type="STRING" id="580166.AUP43_05535"/>
<dbReference type="EMBL" id="LPXN01000057">
    <property type="protein sequence ID" value="KZD12097.1"/>
    <property type="molecule type" value="Genomic_DNA"/>
</dbReference>
<comment type="cofactor">
    <cofactor evidence="1">
        <name>pyridoxal 5'-phosphate</name>
        <dbReference type="ChEBI" id="CHEBI:597326"/>
    </cofactor>
</comment>
<evidence type="ECO:0000313" key="7">
    <source>
        <dbReference type="EMBL" id="KZD12097.1"/>
    </source>
</evidence>
<dbReference type="SMART" id="SM01119">
    <property type="entry name" value="D-ser_dehydrat"/>
    <property type="match status" value="1"/>
</dbReference>
<accession>A0A154WF00</accession>
<keyword evidence="5" id="KW-0456">Lyase</keyword>
<dbReference type="GO" id="GO:0016830">
    <property type="term" value="F:carbon-carbon lyase activity"/>
    <property type="evidence" value="ECO:0007669"/>
    <property type="project" value="UniProtKB-ARBA"/>
</dbReference>
<dbReference type="AlphaFoldDB" id="A0A154WF00"/>
<comment type="cofactor">
    <cofactor evidence="2">
        <name>Mg(2+)</name>
        <dbReference type="ChEBI" id="CHEBI:18420"/>
    </cofactor>
</comment>
<dbReference type="SUPFAM" id="SSF51419">
    <property type="entry name" value="PLP-binding barrel"/>
    <property type="match status" value="1"/>
</dbReference>
<dbReference type="PANTHER" id="PTHR28004">
    <property type="entry name" value="ZGC:162816-RELATED"/>
    <property type="match status" value="1"/>
</dbReference>
<evidence type="ECO:0000259" key="6">
    <source>
        <dbReference type="SMART" id="SM01119"/>
    </source>
</evidence>
<organism evidence="7 8">
    <name type="scientific">Oceanibaculum pacificum</name>
    <dbReference type="NCBI Taxonomy" id="580166"/>
    <lineage>
        <taxon>Bacteria</taxon>
        <taxon>Pseudomonadati</taxon>
        <taxon>Pseudomonadota</taxon>
        <taxon>Alphaproteobacteria</taxon>
        <taxon>Rhodospirillales</taxon>
        <taxon>Oceanibaculaceae</taxon>
        <taxon>Oceanibaculum</taxon>
    </lineage>
</organism>
<evidence type="ECO:0000256" key="1">
    <source>
        <dbReference type="ARBA" id="ARBA00001933"/>
    </source>
</evidence>
<dbReference type="Pfam" id="PF01168">
    <property type="entry name" value="Ala_racemase_N"/>
    <property type="match status" value="1"/>
</dbReference>
<protein>
    <submittedName>
        <fullName evidence="7">Alanine racemase</fullName>
    </submittedName>
</protein>
<dbReference type="GO" id="GO:0008721">
    <property type="term" value="F:D-serine ammonia-lyase activity"/>
    <property type="evidence" value="ECO:0007669"/>
    <property type="project" value="TreeGrafter"/>
</dbReference>
<dbReference type="PANTHER" id="PTHR28004:SF2">
    <property type="entry name" value="D-SERINE DEHYDRATASE"/>
    <property type="match status" value="1"/>
</dbReference>
<evidence type="ECO:0000256" key="4">
    <source>
        <dbReference type="ARBA" id="ARBA00022898"/>
    </source>
</evidence>
<dbReference type="InterPro" id="IPR042208">
    <property type="entry name" value="D-ser_dehydrat-like_sf"/>
</dbReference>
<dbReference type="Pfam" id="PF14031">
    <property type="entry name" value="D-ser_dehydrat"/>
    <property type="match status" value="1"/>
</dbReference>
<evidence type="ECO:0000256" key="3">
    <source>
        <dbReference type="ARBA" id="ARBA00005323"/>
    </source>
</evidence>
<gene>
    <name evidence="7" type="ORF">AUP43_05535</name>
</gene>
<dbReference type="InterPro" id="IPR026956">
    <property type="entry name" value="D-ser_dehydrat-like_dom"/>
</dbReference>
<dbReference type="FunFam" id="3.20.20.10:FF:000026">
    <property type="entry name" value="D-threonine aldolase"/>
    <property type="match status" value="1"/>
</dbReference>
<keyword evidence="4" id="KW-0663">Pyridoxal phosphate</keyword>
<comment type="similarity">
    <text evidence="3">Belongs to the DSD1 family.</text>
</comment>
<dbReference type="RefSeq" id="WP_067553236.1">
    <property type="nucleotide sequence ID" value="NZ_LPXN01000057.1"/>
</dbReference>
<dbReference type="InterPro" id="IPR029066">
    <property type="entry name" value="PLP-binding_barrel"/>
</dbReference>
<dbReference type="Gene3D" id="3.20.20.10">
    <property type="entry name" value="Alanine racemase"/>
    <property type="match status" value="1"/>
</dbReference>
<proteinExistence type="inferred from homology"/>
<evidence type="ECO:0000313" key="8">
    <source>
        <dbReference type="Proteomes" id="UP000076400"/>
    </source>
</evidence>
<dbReference type="Gene3D" id="2.40.37.20">
    <property type="entry name" value="D-serine dehydratase-like domain"/>
    <property type="match status" value="1"/>
</dbReference>
<dbReference type="InterPro" id="IPR001608">
    <property type="entry name" value="Ala_racemase_N"/>
</dbReference>
<sequence>MTMRPPATVGMKLAEVDTPALILDLDAFEANLQRMARSVAGTPVRLRPHAKSHKCAEIAKRQMALGAVGVCCQKVSEAEAMVEAGIPNVLVSNQVAGRQKLDRLAALAKQAEWIGVCADDAGNVDAIDEAAGRAGVILPVLVEIDVGAGRCGVQPGEPAVALAKHIAAKPNLSFAGVQAYQGRAQHLRTLEERRAAIDTAIALTRKTVTALEAAGLDCPIIGGAGTGTHALEAASGIYNELQVGSYVFMDADYGRNLKADGKPVDEFRHSLFIYATIMSHPAPERAYVDAGLKAFSVDSGLPLVFDIEATLERASDEHGNLALAKPANRSLVGEKLRLIPGHCDPTVNLYDWIVCVRGGIVEDVWQVTARGALL</sequence>
<dbReference type="InterPro" id="IPR051466">
    <property type="entry name" value="D-amino_acid_metab_enzyme"/>
</dbReference>
<feature type="domain" description="D-serine dehydratase-like" evidence="6">
    <location>
        <begin position="270"/>
        <end position="357"/>
    </location>
</feature>
<keyword evidence="8" id="KW-1185">Reference proteome</keyword>
<name>A0A154WF00_9PROT</name>
<dbReference type="Proteomes" id="UP000076400">
    <property type="component" value="Unassembled WGS sequence"/>
</dbReference>
<evidence type="ECO:0000256" key="2">
    <source>
        <dbReference type="ARBA" id="ARBA00001946"/>
    </source>
</evidence>
<dbReference type="CDD" id="cd06819">
    <property type="entry name" value="PLPDE_III_LS_D-TA"/>
    <property type="match status" value="1"/>
</dbReference>
<reference evidence="7 8" key="1">
    <citation type="submission" date="2015-12" db="EMBL/GenBank/DDBJ databases">
        <title>Genome sequence of Oceanibaculum pacificum MCCC 1A02656.</title>
        <authorList>
            <person name="Lu L."/>
            <person name="Lai Q."/>
            <person name="Shao Z."/>
            <person name="Qian P."/>
        </authorList>
    </citation>
    <scope>NUCLEOTIDE SEQUENCE [LARGE SCALE GENOMIC DNA]</scope>
    <source>
        <strain evidence="7 8">MCCC 1A02656</strain>
    </source>
</reference>
<comment type="caution">
    <text evidence="7">The sequence shown here is derived from an EMBL/GenBank/DDBJ whole genome shotgun (WGS) entry which is preliminary data.</text>
</comment>
<evidence type="ECO:0000256" key="5">
    <source>
        <dbReference type="ARBA" id="ARBA00023239"/>
    </source>
</evidence>
<dbReference type="OrthoDB" id="9772497at2"/>
<dbReference type="GO" id="GO:0036088">
    <property type="term" value="P:D-serine catabolic process"/>
    <property type="evidence" value="ECO:0007669"/>
    <property type="project" value="TreeGrafter"/>
</dbReference>